<reference evidence="9" key="3">
    <citation type="submission" date="2025-08" db="UniProtKB">
        <authorList>
            <consortium name="Ensembl"/>
        </authorList>
    </citation>
    <scope>IDENTIFICATION</scope>
</reference>
<dbReference type="PANTHER" id="PTHR37984:SF5">
    <property type="entry name" value="PROTEIN NYNRIN-LIKE"/>
    <property type="match status" value="1"/>
</dbReference>
<keyword evidence="4" id="KW-0479">Metal-binding</keyword>
<dbReference type="SUPFAM" id="SSF56672">
    <property type="entry name" value="DNA/RNA polymerases"/>
    <property type="match status" value="1"/>
</dbReference>
<name>A0A3B1IMD5_ASTMX</name>
<dbReference type="InterPro" id="IPR043502">
    <property type="entry name" value="DNA/RNA_pol_sf"/>
</dbReference>
<dbReference type="FunFam" id="3.30.420.10:FF:000032">
    <property type="entry name" value="Retrovirus-related Pol polyprotein from transposon 297-like Protein"/>
    <property type="match status" value="1"/>
</dbReference>
<dbReference type="FunFam" id="3.30.70.270:FF:000020">
    <property type="entry name" value="Transposon Tf2-6 polyprotein-like Protein"/>
    <property type="match status" value="1"/>
</dbReference>
<dbReference type="PROSITE" id="PS50158">
    <property type="entry name" value="ZF_CCHC"/>
    <property type="match status" value="1"/>
</dbReference>
<dbReference type="Gene3D" id="1.10.340.70">
    <property type="match status" value="1"/>
</dbReference>
<dbReference type="InterPro" id="IPR050951">
    <property type="entry name" value="Retrovirus_Pol_polyprotein"/>
</dbReference>
<dbReference type="InterPro" id="IPR012337">
    <property type="entry name" value="RNaseH-like_sf"/>
</dbReference>
<evidence type="ECO:0000259" key="8">
    <source>
        <dbReference type="PROSITE" id="PS50994"/>
    </source>
</evidence>
<evidence type="ECO:0000313" key="9">
    <source>
        <dbReference type="Ensembl" id="ENSAMXP00000030715.1"/>
    </source>
</evidence>
<keyword evidence="10" id="KW-1185">Reference proteome</keyword>
<dbReference type="InterPro" id="IPR041588">
    <property type="entry name" value="Integrase_H2C2"/>
</dbReference>
<dbReference type="InterPro" id="IPR054465">
    <property type="entry name" value="Integrase_p58-like_C"/>
</dbReference>
<dbReference type="InterPro" id="IPR001584">
    <property type="entry name" value="Integrase_cat-core"/>
</dbReference>
<keyword evidence="4" id="KW-0862">Zinc</keyword>
<dbReference type="InterPro" id="IPR036397">
    <property type="entry name" value="RNaseH_sf"/>
</dbReference>
<dbReference type="Gene3D" id="3.10.10.10">
    <property type="entry name" value="HIV Type 1 Reverse Transcriptase, subunit A, domain 1"/>
    <property type="match status" value="1"/>
</dbReference>
<reference evidence="9" key="4">
    <citation type="submission" date="2025-09" db="UniProtKB">
        <authorList>
            <consortium name="Ensembl"/>
        </authorList>
    </citation>
    <scope>IDENTIFICATION</scope>
</reference>
<feature type="compositionally biased region" description="Polar residues" evidence="5">
    <location>
        <begin position="151"/>
        <end position="161"/>
    </location>
</feature>
<feature type="domain" description="CCHC-type" evidence="6">
    <location>
        <begin position="392"/>
        <end position="405"/>
    </location>
</feature>
<dbReference type="Pfam" id="PF17921">
    <property type="entry name" value="Integrase_H2C2"/>
    <property type="match status" value="1"/>
</dbReference>
<protein>
    <recommendedName>
        <fullName evidence="3">Gypsy retrotransposon integrase-like protein 1</fullName>
        <ecNumber evidence="2">3.1.26.4</ecNumber>
    </recommendedName>
</protein>
<dbReference type="GO" id="GO:0015074">
    <property type="term" value="P:DNA integration"/>
    <property type="evidence" value="ECO:0007669"/>
    <property type="project" value="InterPro"/>
</dbReference>
<dbReference type="Gene3D" id="4.10.60.10">
    <property type="entry name" value="Zinc finger, CCHC-type"/>
    <property type="match status" value="1"/>
</dbReference>
<reference evidence="10" key="2">
    <citation type="journal article" date="2014" name="Nat. Commun.">
        <title>The cavefish genome reveals candidate genes for eye loss.</title>
        <authorList>
            <person name="McGaugh S.E."/>
            <person name="Gross J.B."/>
            <person name="Aken B."/>
            <person name="Blin M."/>
            <person name="Borowsky R."/>
            <person name="Chalopin D."/>
            <person name="Hinaux H."/>
            <person name="Jeffery W.R."/>
            <person name="Keene A."/>
            <person name="Ma L."/>
            <person name="Minx P."/>
            <person name="Murphy D."/>
            <person name="O'Quin K.E."/>
            <person name="Retaux S."/>
            <person name="Rohner N."/>
            <person name="Searle S.M."/>
            <person name="Stahl B.A."/>
            <person name="Tabin C."/>
            <person name="Volff J.N."/>
            <person name="Yoshizawa M."/>
            <person name="Warren W.C."/>
        </authorList>
    </citation>
    <scope>NUCLEOTIDE SEQUENCE [LARGE SCALE GENOMIC DNA]</scope>
    <source>
        <strain evidence="10">female</strain>
    </source>
</reference>
<feature type="region of interest" description="Disordered" evidence="5">
    <location>
        <begin position="143"/>
        <end position="163"/>
    </location>
</feature>
<organism evidence="9 10">
    <name type="scientific">Astyanax mexicanus</name>
    <name type="common">Blind cave fish</name>
    <name type="synonym">Astyanax fasciatus mexicanus</name>
    <dbReference type="NCBI Taxonomy" id="7994"/>
    <lineage>
        <taxon>Eukaryota</taxon>
        <taxon>Metazoa</taxon>
        <taxon>Chordata</taxon>
        <taxon>Craniata</taxon>
        <taxon>Vertebrata</taxon>
        <taxon>Euteleostomi</taxon>
        <taxon>Actinopterygii</taxon>
        <taxon>Neopterygii</taxon>
        <taxon>Teleostei</taxon>
        <taxon>Ostariophysi</taxon>
        <taxon>Characiformes</taxon>
        <taxon>Characoidei</taxon>
        <taxon>Acestrorhamphidae</taxon>
        <taxon>Acestrorhamphinae</taxon>
        <taxon>Astyanax</taxon>
    </lineage>
</organism>
<dbReference type="CDD" id="cd01647">
    <property type="entry name" value="RT_LTR"/>
    <property type="match status" value="1"/>
</dbReference>
<evidence type="ECO:0000256" key="1">
    <source>
        <dbReference type="ARBA" id="ARBA00010879"/>
    </source>
</evidence>
<accession>A0A3B1IMD5</accession>
<feature type="domain" description="Reverse transcriptase" evidence="7">
    <location>
        <begin position="1190"/>
        <end position="1367"/>
    </location>
</feature>
<dbReference type="Pfam" id="PF22938">
    <property type="entry name" value="Integrase_p58_C"/>
    <property type="match status" value="1"/>
</dbReference>
<dbReference type="InterPro" id="IPR003309">
    <property type="entry name" value="SCAN_dom"/>
</dbReference>
<evidence type="ECO:0000256" key="4">
    <source>
        <dbReference type="PROSITE-ProRule" id="PRU00047"/>
    </source>
</evidence>
<dbReference type="Gene3D" id="3.30.70.270">
    <property type="match status" value="2"/>
</dbReference>
<evidence type="ECO:0000313" key="10">
    <source>
        <dbReference type="Proteomes" id="UP000018467"/>
    </source>
</evidence>
<dbReference type="GO" id="GO:0003676">
    <property type="term" value="F:nucleic acid binding"/>
    <property type="evidence" value="ECO:0007669"/>
    <property type="project" value="InterPro"/>
</dbReference>
<dbReference type="Pfam" id="PF02023">
    <property type="entry name" value="SCAN"/>
    <property type="match status" value="1"/>
</dbReference>
<sequence length="1460" mass="162278">MFNLETFTCNPTLEQFDQCRKADLILIAEFFDISVGRLKTKAEIKSDLYRQLVDRSVLPERPCSVTEGAGVATDEASIAATGEAEAPAVSQSIEPVNPPVFNPEITVRLKELEVELQRQNVRAIEIEAQKAIKLRELEIEAKRAEQPLPAPTTSTPRSTGESLDFRSDFDVSRQIRLVPHFRESEVDSYFEAFERVANSLSWPKSVWPLLLQCRLTGKALDVFSALPIEKSLEYDSVKTAVLQAYELVPEAYRQHFRAHLKTANQTFVEFAREKAALFDKWCKASKVTTFEQLRELVLLEDFRACVSEKLAVYLNEQKRSLLSDAAIAADEFVLTHKAVFPSAFRVDACRVDASRKLDLGPRRDRQISGSKMDSVSASSFKPGGSVKENRECFYCHKPGHLIADCQALQKKQGSLVPKGVGLIQSVSELHVASEVEFRQDKDVFEPFRLQGFISSCESMEIKQPVTILRDTGAAQSLLLSGVIPLSLDTYSGADRVVQGVGLSYVNVPIHSVYLKSDLVSGKVDVGICDTLPIPGVTFILGNDLAGGKVLPVPEVVTDPICSVQPPANQYETSENLPLTFPACVVTRAQSRKLKDVVDLSDSFLHPDRLNVSLSDSKSFGKVETVSDLSGVGNTVLDLGLCATREQLAIEQKSDSSLAQCRKAAEEVKADVSSSAYFWDGEILMRKWVPPKLSKTDSEWTTTYQIVVPTAYRSQVLTLAHDHCLSGHLGVTKTYKQILQHFFWPGLKSDVSAHCRSCHTCQLTGKPNQVIPPAPLQPIPVMCEPFETLLMDCVGPLPKTKSGHQYLLTLMCSATRFPQAIPLRTLKAKAIIKALINFCSTFGLPKYVQTDQGSNFMSKLFAQVLKQLSISHRVSSAYHPESQGALERFHQSLKAMLRKYCFESGREWDEGVPLVLFAVREAVQDSLGFSPAELVFGHTVRGPLKLLKDKWLFTDEPSTTNLLDYVSSFRERLHFACEAAKSMLASSQSKMKKHYDKCAVSRSFQPGDLVLVLLPLPGSSLQAKFSGPYVIDSKLSDTDYVVRTPDRRRKTRVCHINMLKGYVARENHDCKTSAPSSSSIPVASVSFVSTPLQPFETEEPMSSAPVVSARLQNSDILNNLPSFLSHLSDDCSQDISNLIESHKSLFSDHPSQTHVLEHDIDVNDHPPIKQHAYRLHPAKRTCMQKETQYLVDHGLAEPSSSPWSSPCILVPKPDGTLRFCTDYRKVNAVTRVDSFPLPRMEDCVDSVGSARYVSTLDLLKGYWQVPLTQRASDISAFVTPDDFLQYKVMAFGMRNAPATFQRLMSVVLKGIKNCKAYLDDLVIYSQSWSEHLTVLDLVFQRLEEAALTLNLAKCEFGKATVVYLGKEVGGGCVRPLGAKVEAIVNFPAPKTKRELRRFLGMVGYYRGFCRNFSTVVFPLTNLLRASVPFVWSVECQQAFDSVKSLLCCAPSACSSKFSMSF</sequence>
<dbReference type="InterPro" id="IPR000477">
    <property type="entry name" value="RT_dom"/>
</dbReference>
<evidence type="ECO:0000256" key="2">
    <source>
        <dbReference type="ARBA" id="ARBA00012180"/>
    </source>
</evidence>
<dbReference type="EC" id="3.1.26.4" evidence="2"/>
<comment type="similarity">
    <text evidence="1">Belongs to the beta type-B retroviral polymerase family. HERV class-II K(HML-2) pol subfamily.</text>
</comment>
<dbReference type="PANTHER" id="PTHR37984">
    <property type="entry name" value="PROTEIN CBG26694"/>
    <property type="match status" value="1"/>
</dbReference>
<dbReference type="Pfam" id="PF00665">
    <property type="entry name" value="rve"/>
    <property type="match status" value="1"/>
</dbReference>
<dbReference type="PROSITE" id="PS50878">
    <property type="entry name" value="RT_POL"/>
    <property type="match status" value="1"/>
</dbReference>
<dbReference type="FunFam" id="1.10.340.70:FF:000001">
    <property type="entry name" value="Retrovirus-related Pol polyprotein from transposon gypsy-like Protein"/>
    <property type="match status" value="1"/>
</dbReference>
<feature type="compositionally biased region" description="Polar residues" evidence="5">
    <location>
        <begin position="367"/>
        <end position="379"/>
    </location>
</feature>
<dbReference type="SUPFAM" id="SSF57756">
    <property type="entry name" value="Retrovirus zinc finger-like domains"/>
    <property type="match status" value="1"/>
</dbReference>
<proteinExistence type="inferred from homology"/>
<dbReference type="GeneTree" id="ENSGT01050000244855"/>
<evidence type="ECO:0000259" key="7">
    <source>
        <dbReference type="PROSITE" id="PS50878"/>
    </source>
</evidence>
<dbReference type="Pfam" id="PF00078">
    <property type="entry name" value="RVT_1"/>
    <property type="match status" value="1"/>
</dbReference>
<dbReference type="Ensembl" id="ENSAMXT00000043451.1">
    <property type="protein sequence ID" value="ENSAMXP00000030715.1"/>
    <property type="gene ID" value="ENSAMXG00000030902.1"/>
</dbReference>
<dbReference type="InterPro" id="IPR036875">
    <property type="entry name" value="Znf_CCHC_sf"/>
</dbReference>
<dbReference type="SMART" id="SM00343">
    <property type="entry name" value="ZnF_C2HC"/>
    <property type="match status" value="1"/>
</dbReference>
<dbReference type="SUPFAM" id="SSF47353">
    <property type="entry name" value="Retrovirus capsid dimerization domain-like"/>
    <property type="match status" value="1"/>
</dbReference>
<dbReference type="InParanoid" id="A0A3B1IMD5"/>
<dbReference type="SUPFAM" id="SSF53098">
    <property type="entry name" value="Ribonuclease H-like"/>
    <property type="match status" value="1"/>
</dbReference>
<dbReference type="GO" id="GO:0008270">
    <property type="term" value="F:zinc ion binding"/>
    <property type="evidence" value="ECO:0007669"/>
    <property type="project" value="UniProtKB-KW"/>
</dbReference>
<dbReference type="Gene3D" id="1.10.4020.10">
    <property type="entry name" value="DNA breaking-rejoining enzymes"/>
    <property type="match status" value="1"/>
</dbReference>
<feature type="domain" description="Integrase catalytic" evidence="8">
    <location>
        <begin position="780"/>
        <end position="938"/>
    </location>
</feature>
<dbReference type="PROSITE" id="PS50994">
    <property type="entry name" value="INTEGRASE"/>
    <property type="match status" value="1"/>
</dbReference>
<dbReference type="Gene3D" id="3.30.420.10">
    <property type="entry name" value="Ribonuclease H-like superfamily/Ribonuclease H"/>
    <property type="match status" value="1"/>
</dbReference>
<feature type="region of interest" description="Disordered" evidence="5">
    <location>
        <begin position="361"/>
        <end position="382"/>
    </location>
</feature>
<dbReference type="InterPro" id="IPR001878">
    <property type="entry name" value="Znf_CCHC"/>
</dbReference>
<dbReference type="InterPro" id="IPR043128">
    <property type="entry name" value="Rev_trsase/Diguanyl_cyclase"/>
</dbReference>
<dbReference type="InterPro" id="IPR038269">
    <property type="entry name" value="SCAN_sf"/>
</dbReference>
<keyword evidence="4" id="KW-0863">Zinc-finger</keyword>
<reference evidence="10" key="1">
    <citation type="submission" date="2013-03" db="EMBL/GenBank/DDBJ databases">
        <authorList>
            <person name="Jeffery W."/>
            <person name="Warren W."/>
            <person name="Wilson R.K."/>
        </authorList>
    </citation>
    <scope>NUCLEOTIDE SEQUENCE</scope>
    <source>
        <strain evidence="10">female</strain>
    </source>
</reference>
<dbReference type="Proteomes" id="UP000018467">
    <property type="component" value="Unassembled WGS sequence"/>
</dbReference>
<dbReference type="GO" id="GO:0004523">
    <property type="term" value="F:RNA-DNA hybrid ribonuclease activity"/>
    <property type="evidence" value="ECO:0007669"/>
    <property type="project" value="UniProtKB-EC"/>
</dbReference>
<evidence type="ECO:0000256" key="3">
    <source>
        <dbReference type="ARBA" id="ARBA00039658"/>
    </source>
</evidence>
<dbReference type="Bgee" id="ENSAMXG00000030902">
    <property type="expression patterns" value="Expressed in embryo"/>
</dbReference>
<evidence type="ECO:0000259" key="6">
    <source>
        <dbReference type="PROSITE" id="PS50158"/>
    </source>
</evidence>
<evidence type="ECO:0000256" key="5">
    <source>
        <dbReference type="SAM" id="MobiDB-lite"/>
    </source>
</evidence>